<name>A0AAN5D7F5_9BILA</name>
<accession>A0AAN5D7F5</accession>
<feature type="transmembrane region" description="Helical" evidence="1">
    <location>
        <begin position="88"/>
        <end position="106"/>
    </location>
</feature>
<organism evidence="2 3">
    <name type="scientific">Pristionchus mayeri</name>
    <dbReference type="NCBI Taxonomy" id="1317129"/>
    <lineage>
        <taxon>Eukaryota</taxon>
        <taxon>Metazoa</taxon>
        <taxon>Ecdysozoa</taxon>
        <taxon>Nematoda</taxon>
        <taxon>Chromadorea</taxon>
        <taxon>Rhabditida</taxon>
        <taxon>Rhabditina</taxon>
        <taxon>Diplogasteromorpha</taxon>
        <taxon>Diplogasteroidea</taxon>
        <taxon>Neodiplogasteridae</taxon>
        <taxon>Pristionchus</taxon>
    </lineage>
</organism>
<feature type="non-terminal residue" evidence="2">
    <location>
        <position position="111"/>
    </location>
</feature>
<keyword evidence="1" id="KW-1133">Transmembrane helix</keyword>
<evidence type="ECO:0000256" key="1">
    <source>
        <dbReference type="SAM" id="Phobius"/>
    </source>
</evidence>
<keyword evidence="1" id="KW-0812">Transmembrane</keyword>
<gene>
    <name evidence="2" type="ORF">PMAYCL1PPCAC_28009</name>
</gene>
<reference evidence="3" key="1">
    <citation type="submission" date="2022-10" db="EMBL/GenBank/DDBJ databases">
        <title>Genome assembly of Pristionchus species.</title>
        <authorList>
            <person name="Yoshida K."/>
            <person name="Sommer R.J."/>
        </authorList>
    </citation>
    <scope>NUCLEOTIDE SEQUENCE [LARGE SCALE GENOMIC DNA]</scope>
    <source>
        <strain evidence="3">RS5460</strain>
    </source>
</reference>
<keyword evidence="1" id="KW-0472">Membrane</keyword>
<evidence type="ECO:0008006" key="4">
    <source>
        <dbReference type="Google" id="ProtNLM"/>
    </source>
</evidence>
<sequence length="111" mass="12732">ALFIQTFIRENEPPFLMVQSTLFAISSCISIMVVSERAFAVWKAAEYEKSGRHTIPLVFLIGCSLFFGLLHLYALFWHNLMYETIGALYLMEGTTLIISVVIIVYARHKIR</sequence>
<dbReference type="AlphaFoldDB" id="A0AAN5D7F5"/>
<comment type="caution">
    <text evidence="2">The sequence shown here is derived from an EMBL/GenBank/DDBJ whole genome shotgun (WGS) entry which is preliminary data.</text>
</comment>
<evidence type="ECO:0000313" key="2">
    <source>
        <dbReference type="EMBL" id="GMR57814.1"/>
    </source>
</evidence>
<evidence type="ECO:0000313" key="3">
    <source>
        <dbReference type="Proteomes" id="UP001328107"/>
    </source>
</evidence>
<feature type="non-terminal residue" evidence="2">
    <location>
        <position position="1"/>
    </location>
</feature>
<feature type="transmembrane region" description="Helical" evidence="1">
    <location>
        <begin position="55"/>
        <end position="76"/>
    </location>
</feature>
<dbReference type="EMBL" id="BTRK01000006">
    <property type="protein sequence ID" value="GMR57814.1"/>
    <property type="molecule type" value="Genomic_DNA"/>
</dbReference>
<protein>
    <recommendedName>
        <fullName evidence="4">G protein-coupled receptor</fullName>
    </recommendedName>
</protein>
<dbReference type="Proteomes" id="UP001328107">
    <property type="component" value="Unassembled WGS sequence"/>
</dbReference>
<keyword evidence="3" id="KW-1185">Reference proteome</keyword>
<feature type="transmembrane region" description="Helical" evidence="1">
    <location>
        <begin position="15"/>
        <end position="34"/>
    </location>
</feature>
<proteinExistence type="predicted"/>